<protein>
    <submittedName>
        <fullName evidence="1">Uncharacterized protein</fullName>
    </submittedName>
</protein>
<comment type="caution">
    <text evidence="1">The sequence shown here is derived from an EMBL/GenBank/DDBJ whole genome shotgun (WGS) entry which is preliminary data.</text>
</comment>
<name>A0A7J6WQC2_THATH</name>
<evidence type="ECO:0000313" key="2">
    <source>
        <dbReference type="Proteomes" id="UP000554482"/>
    </source>
</evidence>
<keyword evidence="2" id="KW-1185">Reference proteome</keyword>
<accession>A0A7J6WQC2</accession>
<dbReference type="EMBL" id="JABWDY010011778">
    <property type="protein sequence ID" value="KAF5199559.1"/>
    <property type="molecule type" value="Genomic_DNA"/>
</dbReference>
<sequence length="74" mass="8087">MSMNLESDMGIVRYRDCEKASKSKLPIICFRDGRPPLPDASNIALTGSVNGILACNDTPKDKKANLVIHGRVDE</sequence>
<proteinExistence type="predicted"/>
<reference evidence="1 2" key="1">
    <citation type="submission" date="2020-06" db="EMBL/GenBank/DDBJ databases">
        <title>Transcriptomic and genomic resources for Thalictrum thalictroides and T. hernandezii: Facilitating candidate gene discovery in an emerging model plant lineage.</title>
        <authorList>
            <person name="Arias T."/>
            <person name="Riano-Pachon D.M."/>
            <person name="Di Stilio V.S."/>
        </authorList>
    </citation>
    <scope>NUCLEOTIDE SEQUENCE [LARGE SCALE GENOMIC DNA]</scope>
    <source>
        <strain evidence="2">cv. WT478/WT964</strain>
        <tissue evidence="1">Leaves</tissue>
    </source>
</reference>
<dbReference type="Proteomes" id="UP000554482">
    <property type="component" value="Unassembled WGS sequence"/>
</dbReference>
<dbReference type="AlphaFoldDB" id="A0A7J6WQC2"/>
<gene>
    <name evidence="1" type="ORF">FRX31_010854</name>
</gene>
<feature type="non-terminal residue" evidence="1">
    <location>
        <position position="1"/>
    </location>
</feature>
<evidence type="ECO:0000313" key="1">
    <source>
        <dbReference type="EMBL" id="KAF5199559.1"/>
    </source>
</evidence>
<dbReference type="OrthoDB" id="69646at2759"/>
<organism evidence="1 2">
    <name type="scientific">Thalictrum thalictroides</name>
    <name type="common">Rue-anemone</name>
    <name type="synonym">Anemone thalictroides</name>
    <dbReference type="NCBI Taxonomy" id="46969"/>
    <lineage>
        <taxon>Eukaryota</taxon>
        <taxon>Viridiplantae</taxon>
        <taxon>Streptophyta</taxon>
        <taxon>Embryophyta</taxon>
        <taxon>Tracheophyta</taxon>
        <taxon>Spermatophyta</taxon>
        <taxon>Magnoliopsida</taxon>
        <taxon>Ranunculales</taxon>
        <taxon>Ranunculaceae</taxon>
        <taxon>Thalictroideae</taxon>
        <taxon>Thalictrum</taxon>
    </lineage>
</organism>